<gene>
    <name evidence="1" type="ORF">NCTC12123_04675</name>
</gene>
<name>A0A376FIH6_ENTAS</name>
<protein>
    <submittedName>
        <fullName evidence="1">Uncharacterized protein</fullName>
    </submittedName>
</protein>
<dbReference type="EMBL" id="UFYI01000007">
    <property type="protein sequence ID" value="STD24870.1"/>
    <property type="molecule type" value="Genomic_DNA"/>
</dbReference>
<dbReference type="Proteomes" id="UP000255163">
    <property type="component" value="Unassembled WGS sequence"/>
</dbReference>
<reference evidence="1 2" key="1">
    <citation type="submission" date="2018-06" db="EMBL/GenBank/DDBJ databases">
        <authorList>
            <consortium name="Pathogen Informatics"/>
            <person name="Doyle S."/>
        </authorList>
    </citation>
    <scope>NUCLEOTIDE SEQUENCE [LARGE SCALE GENOMIC DNA]</scope>
    <source>
        <strain evidence="1 2">NCTC12123</strain>
    </source>
</reference>
<accession>A0A376FIH6</accession>
<dbReference type="AlphaFoldDB" id="A0A376FIH6"/>
<sequence>MEDLETTIMELLVNAGAARQCGPDGVTDGA</sequence>
<evidence type="ECO:0000313" key="2">
    <source>
        <dbReference type="Proteomes" id="UP000255163"/>
    </source>
</evidence>
<proteinExistence type="predicted"/>
<organism evidence="1 2">
    <name type="scientific">Enterobacter asburiae</name>
    <dbReference type="NCBI Taxonomy" id="61645"/>
    <lineage>
        <taxon>Bacteria</taxon>
        <taxon>Pseudomonadati</taxon>
        <taxon>Pseudomonadota</taxon>
        <taxon>Gammaproteobacteria</taxon>
        <taxon>Enterobacterales</taxon>
        <taxon>Enterobacteriaceae</taxon>
        <taxon>Enterobacter</taxon>
        <taxon>Enterobacter cloacae complex</taxon>
    </lineage>
</organism>
<evidence type="ECO:0000313" key="1">
    <source>
        <dbReference type="EMBL" id="STD24870.1"/>
    </source>
</evidence>